<dbReference type="GO" id="GO:0004112">
    <property type="term" value="F:cyclic-nucleotide phosphodiesterase activity"/>
    <property type="evidence" value="ECO:0007669"/>
    <property type="project" value="UniProtKB-ARBA"/>
</dbReference>
<dbReference type="FunFam" id="1.10.3210.10:FF:000018">
    <property type="entry name" value="Two-component system response regulator"/>
    <property type="match status" value="1"/>
</dbReference>
<evidence type="ECO:0000256" key="4">
    <source>
        <dbReference type="ARBA" id="ARBA00023015"/>
    </source>
</evidence>
<dbReference type="RefSeq" id="WP_103922530.1">
    <property type="nucleotide sequence ID" value="NZ_FMSV02000557.1"/>
</dbReference>
<dbReference type="Gene3D" id="1.10.3210.10">
    <property type="entry name" value="Hypothetical protein af1432"/>
    <property type="match status" value="1"/>
</dbReference>
<name>A0A1H6FJ51_9GAMM</name>
<dbReference type="InterPro" id="IPR001789">
    <property type="entry name" value="Sig_transdc_resp-reg_receiver"/>
</dbReference>
<evidence type="ECO:0000256" key="7">
    <source>
        <dbReference type="PROSITE-ProRule" id="PRU00169"/>
    </source>
</evidence>
<proteinExistence type="predicted"/>
<dbReference type="PANTHER" id="PTHR45228">
    <property type="entry name" value="CYCLIC DI-GMP PHOSPHODIESTERASE TM_0186-RELATED"/>
    <property type="match status" value="1"/>
</dbReference>
<evidence type="ECO:0000256" key="2">
    <source>
        <dbReference type="ARBA" id="ARBA00022801"/>
    </source>
</evidence>
<organism evidence="10 11">
    <name type="scientific">Candidatus Venteria ishoeyi</name>
    <dbReference type="NCBI Taxonomy" id="1899563"/>
    <lineage>
        <taxon>Bacteria</taxon>
        <taxon>Pseudomonadati</taxon>
        <taxon>Pseudomonadota</taxon>
        <taxon>Gammaproteobacteria</taxon>
        <taxon>Thiotrichales</taxon>
        <taxon>Thiotrichaceae</taxon>
        <taxon>Venteria</taxon>
    </lineage>
</organism>
<dbReference type="CDD" id="cd19920">
    <property type="entry name" value="REC_PA4781-like"/>
    <property type="match status" value="1"/>
</dbReference>
<dbReference type="PANTHER" id="PTHR45228:SF5">
    <property type="entry name" value="CYCLIC DI-GMP PHOSPHODIESTERASE VC_1348-RELATED"/>
    <property type="match status" value="1"/>
</dbReference>
<dbReference type="GO" id="GO:0071111">
    <property type="term" value="F:cyclic-guanylate-specific phosphodiesterase activity"/>
    <property type="evidence" value="ECO:0007669"/>
    <property type="project" value="UniProtKB-EC"/>
</dbReference>
<evidence type="ECO:0000256" key="3">
    <source>
        <dbReference type="ARBA" id="ARBA00023012"/>
    </source>
</evidence>
<dbReference type="EC" id="3.1.4.52" evidence="10"/>
<gene>
    <name evidence="10" type="primary">rpfG_5</name>
    <name evidence="10" type="ORF">MBHS_04937</name>
</gene>
<dbReference type="EMBL" id="FMSV02000557">
    <property type="protein sequence ID" value="SEH09044.1"/>
    <property type="molecule type" value="Genomic_DNA"/>
</dbReference>
<dbReference type="CDD" id="cd00077">
    <property type="entry name" value="HDc"/>
    <property type="match status" value="1"/>
</dbReference>
<dbReference type="PROSITE" id="PS51832">
    <property type="entry name" value="HD_GYP"/>
    <property type="match status" value="1"/>
</dbReference>
<feature type="modified residue" description="4-aspartylphosphate" evidence="7">
    <location>
        <position position="53"/>
    </location>
</feature>
<dbReference type="SUPFAM" id="SSF109604">
    <property type="entry name" value="HD-domain/PDEase-like"/>
    <property type="match status" value="1"/>
</dbReference>
<dbReference type="OrthoDB" id="9816273at2"/>
<dbReference type="AlphaFoldDB" id="A0A1H6FJ51"/>
<keyword evidence="11" id="KW-1185">Reference proteome</keyword>
<dbReference type="Pfam" id="PF13487">
    <property type="entry name" value="HD_5"/>
    <property type="match status" value="1"/>
</dbReference>
<protein>
    <submittedName>
        <fullName evidence="10">Cyclic di-GMP phosphodiesterase response regulator RpfG</fullName>
        <ecNumber evidence="10">3.1.4.52</ecNumber>
    </submittedName>
</protein>
<evidence type="ECO:0000313" key="11">
    <source>
        <dbReference type="Proteomes" id="UP000236724"/>
    </source>
</evidence>
<evidence type="ECO:0000259" key="8">
    <source>
        <dbReference type="PROSITE" id="PS50110"/>
    </source>
</evidence>
<dbReference type="GO" id="GO:0009214">
    <property type="term" value="P:cyclic nucleotide catabolic process"/>
    <property type="evidence" value="ECO:0007669"/>
    <property type="project" value="UniProtKB-ARBA"/>
</dbReference>
<dbReference type="InterPro" id="IPR011006">
    <property type="entry name" value="CheY-like_superfamily"/>
</dbReference>
<dbReference type="PROSITE" id="PS50110">
    <property type="entry name" value="RESPONSE_REGULATORY"/>
    <property type="match status" value="1"/>
</dbReference>
<dbReference type="InterPro" id="IPR003607">
    <property type="entry name" value="HD/PDEase_dom"/>
</dbReference>
<feature type="domain" description="Response regulatory" evidence="8">
    <location>
        <begin position="5"/>
        <end position="120"/>
    </location>
</feature>
<dbReference type="SMART" id="SM00471">
    <property type="entry name" value="HDc"/>
    <property type="match status" value="1"/>
</dbReference>
<evidence type="ECO:0000313" key="10">
    <source>
        <dbReference type="EMBL" id="SEH09044.1"/>
    </source>
</evidence>
<dbReference type="InterPro" id="IPR037522">
    <property type="entry name" value="HD_GYP_dom"/>
</dbReference>
<dbReference type="GO" id="GO:0003677">
    <property type="term" value="F:DNA binding"/>
    <property type="evidence" value="ECO:0007669"/>
    <property type="project" value="UniProtKB-KW"/>
</dbReference>
<keyword evidence="4" id="KW-0805">Transcription regulation</keyword>
<evidence type="ECO:0000256" key="6">
    <source>
        <dbReference type="ARBA" id="ARBA00023163"/>
    </source>
</evidence>
<dbReference type="SUPFAM" id="SSF52172">
    <property type="entry name" value="CheY-like"/>
    <property type="match status" value="1"/>
</dbReference>
<dbReference type="Proteomes" id="UP000236724">
    <property type="component" value="Unassembled WGS sequence"/>
</dbReference>
<keyword evidence="6" id="KW-0804">Transcription</keyword>
<keyword evidence="2 10" id="KW-0378">Hydrolase</keyword>
<feature type="domain" description="HD-GYP" evidence="9">
    <location>
        <begin position="140"/>
        <end position="336"/>
    </location>
</feature>
<keyword evidence="3" id="KW-0902">Two-component regulatory system</keyword>
<keyword evidence="5" id="KW-0238">DNA-binding</keyword>
<accession>A0A1H6FJ51</accession>
<dbReference type="FunFam" id="3.40.50.2300:FF:000001">
    <property type="entry name" value="DNA-binding response regulator PhoB"/>
    <property type="match status" value="1"/>
</dbReference>
<keyword evidence="1 7" id="KW-0597">Phosphoprotein</keyword>
<dbReference type="Pfam" id="PF00072">
    <property type="entry name" value="Response_reg"/>
    <property type="match status" value="1"/>
</dbReference>
<reference evidence="10 11" key="1">
    <citation type="submission" date="2016-10" db="EMBL/GenBank/DDBJ databases">
        <authorList>
            <person name="de Groot N.N."/>
        </authorList>
    </citation>
    <scope>NUCLEOTIDE SEQUENCE [LARGE SCALE GENOMIC DNA]</scope>
    <source>
        <strain evidence="10">MBHS1</strain>
    </source>
</reference>
<dbReference type="InterPro" id="IPR052020">
    <property type="entry name" value="Cyclic_di-GMP/3'3'-cGAMP_PDE"/>
</dbReference>
<sequence>MNKFKILIVDDEANNLQILLQILKEDYQLGFAKNGTDALRCIQEQQPDLVLLDIMMPGMDGYEVCRRLKADPSTAQIPVIFVTALDEVEDEQQGFDLGAVDYINKPVRTAVVRARVHTHLSLYNQQRACEETVRQRTAELEQTRLEVIQHLGRAAEYKDNETGLHVIRMSYYSELIARALNWSEEDCKLLLNAAPMHDIGKIGIPDAILRKPGKLDDTEWTIMKQHPEIGANILKGDTPLQHMARDIALYHHEKWDGSGYPQGLAGTQITLAARIVAVADVFDALTTVRPYKAAWPVEKAVEFMQKQAGQHFDPDLVRLFLNALPAILEIKEKWKEALLAQ</sequence>
<dbReference type="SMART" id="SM00448">
    <property type="entry name" value="REC"/>
    <property type="match status" value="1"/>
</dbReference>
<dbReference type="Gene3D" id="3.40.50.2300">
    <property type="match status" value="1"/>
</dbReference>
<evidence type="ECO:0000256" key="1">
    <source>
        <dbReference type="ARBA" id="ARBA00022553"/>
    </source>
</evidence>
<dbReference type="GO" id="GO:0000160">
    <property type="term" value="P:phosphorelay signal transduction system"/>
    <property type="evidence" value="ECO:0007669"/>
    <property type="project" value="UniProtKB-KW"/>
</dbReference>
<evidence type="ECO:0000259" key="9">
    <source>
        <dbReference type="PROSITE" id="PS51832"/>
    </source>
</evidence>
<evidence type="ECO:0000256" key="5">
    <source>
        <dbReference type="ARBA" id="ARBA00023125"/>
    </source>
</evidence>